<gene>
    <name evidence="3" type="ORF">PAXINDRAFT_182676</name>
</gene>
<proteinExistence type="predicted"/>
<evidence type="ECO:0000256" key="1">
    <source>
        <dbReference type="ARBA" id="ARBA00022801"/>
    </source>
</evidence>
<dbReference type="InterPro" id="IPR010905">
    <property type="entry name" value="Glyco_hydro_88"/>
</dbReference>
<dbReference type="PANTHER" id="PTHR41814:SF1">
    <property type="entry name" value="CELLULASE"/>
    <property type="match status" value="1"/>
</dbReference>
<evidence type="ECO:0008006" key="5">
    <source>
        <dbReference type="Google" id="ProtNLM"/>
    </source>
</evidence>
<dbReference type="Proteomes" id="UP000053647">
    <property type="component" value="Unassembled WGS sequence"/>
</dbReference>
<dbReference type="HOGENOM" id="CLU_037534_0_0_1"/>
<dbReference type="InterPro" id="IPR008928">
    <property type="entry name" value="6-hairpin_glycosidase_sf"/>
</dbReference>
<dbReference type="OrthoDB" id="4138492at2759"/>
<dbReference type="PANTHER" id="PTHR41814">
    <property type="entry name" value="EXPRESSED PROTEIN"/>
    <property type="match status" value="1"/>
</dbReference>
<reference evidence="3 4" key="1">
    <citation type="submission" date="2014-06" db="EMBL/GenBank/DDBJ databases">
        <authorList>
            <consortium name="DOE Joint Genome Institute"/>
            <person name="Kuo A."/>
            <person name="Kohler A."/>
            <person name="Nagy L.G."/>
            <person name="Floudas D."/>
            <person name="Copeland A."/>
            <person name="Barry K.W."/>
            <person name="Cichocki N."/>
            <person name="Veneault-Fourrey C."/>
            <person name="LaButti K."/>
            <person name="Lindquist E.A."/>
            <person name="Lipzen A."/>
            <person name="Lundell T."/>
            <person name="Morin E."/>
            <person name="Murat C."/>
            <person name="Sun H."/>
            <person name="Tunlid A."/>
            <person name="Henrissat B."/>
            <person name="Grigoriev I.V."/>
            <person name="Hibbett D.S."/>
            <person name="Martin F."/>
            <person name="Nordberg H.P."/>
            <person name="Cantor M.N."/>
            <person name="Hua S.X."/>
        </authorList>
    </citation>
    <scope>NUCLEOTIDE SEQUENCE [LARGE SCALE GENOMIC DNA]</scope>
    <source>
        <strain evidence="3 4">ATCC 200175</strain>
    </source>
</reference>
<evidence type="ECO:0000256" key="2">
    <source>
        <dbReference type="SAM" id="MobiDB-lite"/>
    </source>
</evidence>
<reference evidence="4" key="2">
    <citation type="submission" date="2015-01" db="EMBL/GenBank/DDBJ databases">
        <title>Evolutionary Origins and Diversification of the Mycorrhizal Mutualists.</title>
        <authorList>
            <consortium name="DOE Joint Genome Institute"/>
            <consortium name="Mycorrhizal Genomics Consortium"/>
            <person name="Kohler A."/>
            <person name="Kuo A."/>
            <person name="Nagy L.G."/>
            <person name="Floudas D."/>
            <person name="Copeland A."/>
            <person name="Barry K.W."/>
            <person name="Cichocki N."/>
            <person name="Veneault-Fourrey C."/>
            <person name="LaButti K."/>
            <person name="Lindquist E.A."/>
            <person name="Lipzen A."/>
            <person name="Lundell T."/>
            <person name="Morin E."/>
            <person name="Murat C."/>
            <person name="Riley R."/>
            <person name="Ohm R."/>
            <person name="Sun H."/>
            <person name="Tunlid A."/>
            <person name="Henrissat B."/>
            <person name="Grigoriev I.V."/>
            <person name="Hibbett D.S."/>
            <person name="Martin F."/>
        </authorList>
    </citation>
    <scope>NUCLEOTIDE SEQUENCE [LARGE SCALE GENOMIC DNA]</scope>
    <source>
        <strain evidence="4">ATCC 200175</strain>
    </source>
</reference>
<dbReference type="InterPro" id="IPR012341">
    <property type="entry name" value="6hp_glycosidase-like_sf"/>
</dbReference>
<dbReference type="GO" id="GO:0016787">
    <property type="term" value="F:hydrolase activity"/>
    <property type="evidence" value="ECO:0007669"/>
    <property type="project" value="UniProtKB-KW"/>
</dbReference>
<sequence>MVLFSVPHTTSMVQLSSVMVQLSLPKFLLITATLLIASYAPVYAQSLTDEQLSVVTQRLAESANHSWEYGTRSQVLLEFNAPRYSVLSSFPVPPPAKIPSNLMIVSNRSMSNGNITGPQPLIQDTSAGDPASIGVAVLLANWTGQGAIDGLDYAGAAQDQLDFLFQNAPKTSDGAISHRMEQVQLWSDFVYMVPPFLAYYGAVTRNETLLQEAYTQISLYRNYLRDTHANNLWKHIQLGSGTDNGHWSTGNAWTAAGMLRVLGTIQQSQYANSFKSQQENLANWVQEIHSGIYPLLDSSGLFHNYADNSTTFLDASSTALLAGTVYRLSLLWGVHKYIPLAELSRKSLSSPAGANVNISILATVKPSTTTTSPSPTSSSASASSSTPDMLHITSDGWLTPVVDPYAYPYQGQYSPEGQAFVISMQAAWRDWVNDGSKGSSSRRGMSHAMGAWAVLLTGTLVAWLDMW</sequence>
<keyword evidence="1" id="KW-0378">Hydrolase</keyword>
<dbReference type="Gene3D" id="1.50.10.10">
    <property type="match status" value="1"/>
</dbReference>
<keyword evidence="4" id="KW-1185">Reference proteome</keyword>
<protein>
    <recommendedName>
        <fullName evidence="5">Glycoside hydrolase family 105 protein</fullName>
    </recommendedName>
</protein>
<dbReference type="EMBL" id="KN820301">
    <property type="protein sequence ID" value="KIJ06485.1"/>
    <property type="molecule type" value="Genomic_DNA"/>
</dbReference>
<evidence type="ECO:0000313" key="3">
    <source>
        <dbReference type="EMBL" id="KIJ06485.1"/>
    </source>
</evidence>
<dbReference type="Pfam" id="PF07470">
    <property type="entry name" value="Glyco_hydro_88"/>
    <property type="match status" value="1"/>
</dbReference>
<accession>A0A0C9SV74</accession>
<organism evidence="3 4">
    <name type="scientific">Paxillus involutus ATCC 200175</name>
    <dbReference type="NCBI Taxonomy" id="664439"/>
    <lineage>
        <taxon>Eukaryota</taxon>
        <taxon>Fungi</taxon>
        <taxon>Dikarya</taxon>
        <taxon>Basidiomycota</taxon>
        <taxon>Agaricomycotina</taxon>
        <taxon>Agaricomycetes</taxon>
        <taxon>Agaricomycetidae</taxon>
        <taxon>Boletales</taxon>
        <taxon>Paxilineae</taxon>
        <taxon>Paxillaceae</taxon>
        <taxon>Paxillus</taxon>
    </lineage>
</organism>
<name>A0A0C9SV74_PAXIN</name>
<dbReference type="SUPFAM" id="SSF48208">
    <property type="entry name" value="Six-hairpin glycosidases"/>
    <property type="match status" value="1"/>
</dbReference>
<evidence type="ECO:0000313" key="4">
    <source>
        <dbReference type="Proteomes" id="UP000053647"/>
    </source>
</evidence>
<dbReference type="AlphaFoldDB" id="A0A0C9SV74"/>
<dbReference type="GO" id="GO:0005975">
    <property type="term" value="P:carbohydrate metabolic process"/>
    <property type="evidence" value="ECO:0007669"/>
    <property type="project" value="InterPro"/>
</dbReference>
<feature type="region of interest" description="Disordered" evidence="2">
    <location>
        <begin position="366"/>
        <end position="387"/>
    </location>
</feature>